<feature type="signal peptide" evidence="2">
    <location>
        <begin position="1"/>
        <end position="24"/>
    </location>
</feature>
<dbReference type="RefSeq" id="WP_343953800.1">
    <property type="nucleotide sequence ID" value="NZ_BAAAHQ010000040.1"/>
</dbReference>
<dbReference type="EMBL" id="BAAAHQ010000040">
    <property type="protein sequence ID" value="GAA0946974.1"/>
    <property type="molecule type" value="Genomic_DNA"/>
</dbReference>
<organism evidence="3 4">
    <name type="scientific">Nonomuraea longicatena</name>
    <dbReference type="NCBI Taxonomy" id="83682"/>
    <lineage>
        <taxon>Bacteria</taxon>
        <taxon>Bacillati</taxon>
        <taxon>Actinomycetota</taxon>
        <taxon>Actinomycetes</taxon>
        <taxon>Streptosporangiales</taxon>
        <taxon>Streptosporangiaceae</taxon>
        <taxon>Nonomuraea</taxon>
    </lineage>
</organism>
<accession>A0ABP4BAL3</accession>
<dbReference type="Proteomes" id="UP001501578">
    <property type="component" value="Unassembled WGS sequence"/>
</dbReference>
<proteinExistence type="predicted"/>
<evidence type="ECO:0008006" key="5">
    <source>
        <dbReference type="Google" id="ProtNLM"/>
    </source>
</evidence>
<sequence length="361" mass="38948">MRKAMTVALAALTLLTTQFTPSYALSPPAEPSPSPPSAAAATLPGGKDNFVVSQGNLRDGSRANWVRLGTYVFNGNGTVNASMYLWKQTEHKARTQTNVEPDTSCATDSLTSTANVRRCKVLTANGFSGTAPGDAAGGTFILAGDTVTITWTTGRTGNETWQVVPSADGKLVRLNFQTSSFATHGYAYGSTATLATRRAMSTVQQHPATLKQDLAGWNSDKVTQSAGQTFTHQVFKTCAQTTHCLTYLQKNSTSACKGSSGCPNYGGGTPANVTSIQYYLAKLSSFDRRDTLWHWCTCLAMERSNEKCYTGNSHVKPMYQIIDDSGNFHGWVGVEASYYATGGEVNRPRDMISVFRIADFR</sequence>
<feature type="region of interest" description="Disordered" evidence="1">
    <location>
        <begin position="25"/>
        <end position="45"/>
    </location>
</feature>
<evidence type="ECO:0000256" key="1">
    <source>
        <dbReference type="SAM" id="MobiDB-lite"/>
    </source>
</evidence>
<feature type="chain" id="PRO_5047397206" description="Secreted protein" evidence="2">
    <location>
        <begin position="25"/>
        <end position="361"/>
    </location>
</feature>
<name>A0ABP4BAL3_9ACTN</name>
<reference evidence="4" key="1">
    <citation type="journal article" date="2019" name="Int. J. Syst. Evol. Microbiol.">
        <title>The Global Catalogue of Microorganisms (GCM) 10K type strain sequencing project: providing services to taxonomists for standard genome sequencing and annotation.</title>
        <authorList>
            <consortium name="The Broad Institute Genomics Platform"/>
            <consortium name="The Broad Institute Genome Sequencing Center for Infectious Disease"/>
            <person name="Wu L."/>
            <person name="Ma J."/>
        </authorList>
    </citation>
    <scope>NUCLEOTIDE SEQUENCE [LARGE SCALE GENOMIC DNA]</scope>
    <source>
        <strain evidence="4">JCM 11136</strain>
    </source>
</reference>
<evidence type="ECO:0000256" key="2">
    <source>
        <dbReference type="SAM" id="SignalP"/>
    </source>
</evidence>
<gene>
    <name evidence="3" type="ORF">GCM10009560_63110</name>
</gene>
<keyword evidence="4" id="KW-1185">Reference proteome</keyword>
<keyword evidence="2" id="KW-0732">Signal</keyword>
<evidence type="ECO:0000313" key="4">
    <source>
        <dbReference type="Proteomes" id="UP001501578"/>
    </source>
</evidence>
<evidence type="ECO:0000313" key="3">
    <source>
        <dbReference type="EMBL" id="GAA0946974.1"/>
    </source>
</evidence>
<comment type="caution">
    <text evidence="3">The sequence shown here is derived from an EMBL/GenBank/DDBJ whole genome shotgun (WGS) entry which is preliminary data.</text>
</comment>
<protein>
    <recommendedName>
        <fullName evidence="5">Secreted protein</fullName>
    </recommendedName>
</protein>